<feature type="domain" description="Aminoglycoside phosphotransferase" evidence="2">
    <location>
        <begin position="27"/>
        <end position="252"/>
    </location>
</feature>
<dbReference type="Proteomes" id="UP001596989">
    <property type="component" value="Unassembled WGS sequence"/>
</dbReference>
<evidence type="ECO:0000256" key="1">
    <source>
        <dbReference type="ARBA" id="ARBA00038240"/>
    </source>
</evidence>
<dbReference type="EMBL" id="JBHTJZ010000004">
    <property type="protein sequence ID" value="MFD0958007.1"/>
    <property type="molecule type" value="Genomic_DNA"/>
</dbReference>
<sequence length="316" mass="35689">MFDTLDDRHALITQLNKVIPGVNFKDVKQLSSNRNVVYLTETDQGHLVFKFAPADRCASLHHEYQAVSELYMQGANVPRPVQLDGDLDLKVRLHGSIHSGRGYAFVAGTTLLPSEATFYELGRSIGQLHNAWKTEEKPAWMPEATVAAFIHQPLEAISEVFNDRDQLRLAESLASSVASVLEAYQDRALVGFTHGDAHHFNVIQTDDGKMIWMDMEDSSWQWRVYDLATAIWGTFGRGGTAPVWDRLIAGYTSVRLLSDEEATLIRFLIFARHLWWLGLHAANWNRWPQRYTSEQFFESGIGLLKAIGKDVCGLNN</sequence>
<evidence type="ECO:0000313" key="4">
    <source>
        <dbReference type="Proteomes" id="UP001596989"/>
    </source>
</evidence>
<protein>
    <submittedName>
        <fullName evidence="3">Phosphotransferase enzyme family protein</fullName>
    </submittedName>
</protein>
<comment type="caution">
    <text evidence="3">The sequence shown here is derived from an EMBL/GenBank/DDBJ whole genome shotgun (WGS) entry which is preliminary data.</text>
</comment>
<dbReference type="Gene3D" id="3.90.1200.10">
    <property type="match status" value="1"/>
</dbReference>
<dbReference type="PANTHER" id="PTHR21064">
    <property type="entry name" value="AMINOGLYCOSIDE PHOSPHOTRANSFERASE DOMAIN-CONTAINING PROTEIN-RELATED"/>
    <property type="match status" value="1"/>
</dbReference>
<dbReference type="InterPro" id="IPR002575">
    <property type="entry name" value="Aminoglycoside_PTrfase"/>
</dbReference>
<organism evidence="3 4">
    <name type="scientific">Paenibacillus chungangensis</name>
    <dbReference type="NCBI Taxonomy" id="696535"/>
    <lineage>
        <taxon>Bacteria</taxon>
        <taxon>Bacillati</taxon>
        <taxon>Bacillota</taxon>
        <taxon>Bacilli</taxon>
        <taxon>Bacillales</taxon>
        <taxon>Paenibacillaceae</taxon>
        <taxon>Paenibacillus</taxon>
    </lineage>
</organism>
<evidence type="ECO:0000313" key="3">
    <source>
        <dbReference type="EMBL" id="MFD0958007.1"/>
    </source>
</evidence>
<dbReference type="Pfam" id="PF01636">
    <property type="entry name" value="APH"/>
    <property type="match status" value="1"/>
</dbReference>
<dbReference type="InterPro" id="IPR050249">
    <property type="entry name" value="Pseudomonas-type_ThrB"/>
</dbReference>
<name>A0ABW3HKJ9_9BACL</name>
<dbReference type="PANTHER" id="PTHR21064:SF6">
    <property type="entry name" value="AMINOGLYCOSIDE PHOSPHOTRANSFERASE DOMAIN-CONTAINING PROTEIN"/>
    <property type="match status" value="1"/>
</dbReference>
<evidence type="ECO:0000259" key="2">
    <source>
        <dbReference type="Pfam" id="PF01636"/>
    </source>
</evidence>
<dbReference type="InterPro" id="IPR011009">
    <property type="entry name" value="Kinase-like_dom_sf"/>
</dbReference>
<dbReference type="SUPFAM" id="SSF56112">
    <property type="entry name" value="Protein kinase-like (PK-like)"/>
    <property type="match status" value="1"/>
</dbReference>
<reference evidence="4" key="1">
    <citation type="journal article" date="2019" name="Int. J. Syst. Evol. Microbiol.">
        <title>The Global Catalogue of Microorganisms (GCM) 10K type strain sequencing project: providing services to taxonomists for standard genome sequencing and annotation.</title>
        <authorList>
            <consortium name="The Broad Institute Genomics Platform"/>
            <consortium name="The Broad Institute Genome Sequencing Center for Infectious Disease"/>
            <person name="Wu L."/>
            <person name="Ma J."/>
        </authorList>
    </citation>
    <scope>NUCLEOTIDE SEQUENCE [LARGE SCALE GENOMIC DNA]</scope>
    <source>
        <strain evidence="4">CCUG 59129</strain>
    </source>
</reference>
<gene>
    <name evidence="3" type="ORF">ACFQ2I_01250</name>
</gene>
<keyword evidence="4" id="KW-1185">Reference proteome</keyword>
<comment type="similarity">
    <text evidence="1">Belongs to the pseudomonas-type ThrB family.</text>
</comment>
<accession>A0ABW3HKJ9</accession>
<proteinExistence type="inferred from homology"/>
<dbReference type="RefSeq" id="WP_377561636.1">
    <property type="nucleotide sequence ID" value="NZ_JBHTJZ010000004.1"/>
</dbReference>